<evidence type="ECO:0000256" key="8">
    <source>
        <dbReference type="ARBA" id="ARBA00022968"/>
    </source>
</evidence>
<keyword evidence="9" id="KW-1133">Transmembrane helix</keyword>
<evidence type="ECO:0000256" key="1">
    <source>
        <dbReference type="ARBA" id="ARBA00000434"/>
    </source>
</evidence>
<reference evidence="15" key="1">
    <citation type="submission" date="2020-11" db="EMBL/GenBank/DDBJ databases">
        <authorList>
            <person name="Tran Van P."/>
        </authorList>
    </citation>
    <scope>NUCLEOTIDE SEQUENCE</scope>
</reference>
<evidence type="ECO:0000259" key="14">
    <source>
        <dbReference type="Pfam" id="PF21174"/>
    </source>
</evidence>
<evidence type="ECO:0000256" key="4">
    <source>
        <dbReference type="ARBA" id="ARBA00005093"/>
    </source>
</evidence>
<evidence type="ECO:0000256" key="2">
    <source>
        <dbReference type="ARBA" id="ARBA00004606"/>
    </source>
</evidence>
<dbReference type="PANTHER" id="PTHR13174">
    <property type="entry name" value="D-GLUCURONYL C5-EPIMERASE"/>
    <property type="match status" value="1"/>
</dbReference>
<proteinExistence type="inferred from homology"/>
<accession>A0A7R9CF80</accession>
<keyword evidence="8" id="KW-0735">Signal-anchor</keyword>
<keyword evidence="7" id="KW-0812">Transmembrane</keyword>
<dbReference type="Pfam" id="PF06662">
    <property type="entry name" value="C5-epim_C"/>
    <property type="match status" value="1"/>
</dbReference>
<evidence type="ECO:0000313" key="15">
    <source>
        <dbReference type="EMBL" id="CAD7393558.1"/>
    </source>
</evidence>
<comment type="similarity">
    <text evidence="5">Belongs to the D-glucuronyl C5-epimerase family.</text>
</comment>
<evidence type="ECO:0000256" key="7">
    <source>
        <dbReference type="ARBA" id="ARBA00022692"/>
    </source>
</evidence>
<dbReference type="GO" id="GO:0047464">
    <property type="term" value="F:heparosan-N-sulfate-glucuronate 5-epimerase activity"/>
    <property type="evidence" value="ECO:0007669"/>
    <property type="project" value="UniProtKB-EC"/>
</dbReference>
<dbReference type="EC" id="5.1.3.17" evidence="6"/>
<dbReference type="GO" id="GO:0015012">
    <property type="term" value="P:heparan sulfate proteoglycan biosynthetic process"/>
    <property type="evidence" value="ECO:0007669"/>
    <property type="project" value="InterPro"/>
</dbReference>
<sequence length="350" mass="39294">MGGADNKILCRVECSFKVDHVLDFILSLNLKLSGNSSFTVVLQNREKREVFHLHYIFSDLLISAQDQHIYHGIGLSSGWRRITRDLIVDLQKGLVYQNKPKRKLSRSKFKVMGLIFRGSGSLDNLTLSSSEHLAQFYDAARWFVRHQDPSTGGWPNPVKRRVAPGMADLEPGWYSAMGQGHAISVLARAYHHSGGDPQYLRAAVAALRPFRVTSAEGGVLSSFLGKFPWYEEYPTIPASFVLNGFIYSLLGLYDLKTISSPDYVKEAADLFDQGMSSLKRLLLLYDTGSGTSYDLRHFTLGSPPNLARWDYHATHVNQLLLLATIDRDPLLTSTAERWIGYMNGKRAAHN</sequence>
<evidence type="ECO:0000256" key="12">
    <source>
        <dbReference type="ARBA" id="ARBA00037847"/>
    </source>
</evidence>
<organism evidence="15">
    <name type="scientific">Timema cristinae</name>
    <name type="common">Walking stick</name>
    <dbReference type="NCBI Taxonomy" id="61476"/>
    <lineage>
        <taxon>Eukaryota</taxon>
        <taxon>Metazoa</taxon>
        <taxon>Ecdysozoa</taxon>
        <taxon>Arthropoda</taxon>
        <taxon>Hexapoda</taxon>
        <taxon>Insecta</taxon>
        <taxon>Pterygota</taxon>
        <taxon>Neoptera</taxon>
        <taxon>Polyneoptera</taxon>
        <taxon>Phasmatodea</taxon>
        <taxon>Timematodea</taxon>
        <taxon>Timematoidea</taxon>
        <taxon>Timematidae</taxon>
        <taxon>Timema</taxon>
    </lineage>
</organism>
<dbReference type="Pfam" id="PF21174">
    <property type="entry name" value="Glce_b_sandwich"/>
    <property type="match status" value="1"/>
</dbReference>
<evidence type="ECO:0000256" key="6">
    <source>
        <dbReference type="ARBA" id="ARBA00012087"/>
    </source>
</evidence>
<dbReference type="GO" id="GO:0005794">
    <property type="term" value="C:Golgi apparatus"/>
    <property type="evidence" value="ECO:0007669"/>
    <property type="project" value="TreeGrafter"/>
</dbReference>
<dbReference type="InterPro" id="IPR010598">
    <property type="entry name" value="C5-epim_C"/>
</dbReference>
<protein>
    <recommendedName>
        <fullName evidence="6">heparosan-N-sulfate-glucuronate 5-epimerase</fullName>
        <ecNumber evidence="6">5.1.3.17</ecNumber>
    </recommendedName>
</protein>
<feature type="domain" description="D-glucuronyl C5-epimerase C-terminal" evidence="13">
    <location>
        <begin position="147"/>
        <end position="339"/>
    </location>
</feature>
<evidence type="ECO:0000256" key="3">
    <source>
        <dbReference type="ARBA" id="ARBA00004841"/>
    </source>
</evidence>
<comment type="pathway">
    <text evidence="4">Glycan metabolism; heparan sulfate biosynthesis.</text>
</comment>
<keyword evidence="11" id="KW-0413">Isomerase</keyword>
<comment type="pathway">
    <text evidence="3">Glycan metabolism; heparin biosynthesis.</text>
</comment>
<evidence type="ECO:0000256" key="10">
    <source>
        <dbReference type="ARBA" id="ARBA00023136"/>
    </source>
</evidence>
<comment type="subcellular location">
    <subcellularLocation>
        <location evidence="12">Endomembrane system</location>
        <topology evidence="12">Single-pass membrane protein</topology>
    </subcellularLocation>
    <subcellularLocation>
        <location evidence="2">Membrane</location>
        <topology evidence="2">Single-pass type II membrane protein</topology>
    </subcellularLocation>
</comment>
<dbReference type="PANTHER" id="PTHR13174:SF3">
    <property type="entry name" value="D-GLUCURONYL C5-EPIMERASE"/>
    <property type="match status" value="1"/>
</dbReference>
<dbReference type="EMBL" id="OC316745">
    <property type="protein sequence ID" value="CAD7393558.1"/>
    <property type="molecule type" value="Genomic_DNA"/>
</dbReference>
<comment type="catalytic activity">
    <reaction evidence="1">
        <text>[heparosan-N-sulfate](n) = [heparan-N-sulfate](n)</text>
        <dbReference type="Rhea" id="RHEA:20197"/>
        <dbReference type="Rhea" id="RHEA-COMP:9556"/>
        <dbReference type="Rhea" id="RHEA-COMP:9557"/>
        <dbReference type="ChEBI" id="CHEBI:58041"/>
        <dbReference type="ChEBI" id="CHEBI:58287"/>
        <dbReference type="EC" id="5.1.3.17"/>
    </reaction>
</comment>
<evidence type="ECO:0000256" key="11">
    <source>
        <dbReference type="ARBA" id="ARBA00023235"/>
    </source>
</evidence>
<gene>
    <name evidence="15" type="ORF">TCEB3V08_LOCUS1527</name>
</gene>
<dbReference type="InterPro" id="IPR039721">
    <property type="entry name" value="C5-epimerase"/>
</dbReference>
<evidence type="ECO:0000256" key="5">
    <source>
        <dbReference type="ARBA" id="ARBA00005584"/>
    </source>
</evidence>
<evidence type="ECO:0000256" key="9">
    <source>
        <dbReference type="ARBA" id="ARBA00022989"/>
    </source>
</evidence>
<keyword evidence="10" id="KW-0472">Membrane</keyword>
<dbReference type="GO" id="GO:0030210">
    <property type="term" value="P:heparin proteoglycan biosynthetic process"/>
    <property type="evidence" value="ECO:0007669"/>
    <property type="project" value="UniProtKB-UniPathway"/>
</dbReference>
<dbReference type="AlphaFoldDB" id="A0A7R9CF80"/>
<feature type="domain" description="D-glucuronyl C5-epimerase beta-sandwich" evidence="14">
    <location>
        <begin position="13"/>
        <end position="119"/>
    </location>
</feature>
<name>A0A7R9CF80_TIMCR</name>
<evidence type="ECO:0000259" key="13">
    <source>
        <dbReference type="Pfam" id="PF06662"/>
    </source>
</evidence>
<dbReference type="UniPathway" id="UPA00862"/>
<dbReference type="InterPro" id="IPR059154">
    <property type="entry name" value="Glce_b_sandwich"/>
</dbReference>